<dbReference type="InterPro" id="IPR052745">
    <property type="entry name" value="G3P_Oxidase/Oxidoreductase"/>
</dbReference>
<organism evidence="3 4">
    <name type="scientific">Streptomyces finlayi</name>
    <dbReference type="NCBI Taxonomy" id="67296"/>
    <lineage>
        <taxon>Bacteria</taxon>
        <taxon>Bacillati</taxon>
        <taxon>Actinomycetota</taxon>
        <taxon>Actinomycetes</taxon>
        <taxon>Kitasatosporales</taxon>
        <taxon>Streptomycetaceae</taxon>
        <taxon>Streptomyces</taxon>
    </lineage>
</organism>
<dbReference type="AlphaFoldDB" id="A0A919CAN9"/>
<dbReference type="Gene3D" id="3.30.9.10">
    <property type="entry name" value="D-Amino Acid Oxidase, subunit A, domain 2"/>
    <property type="match status" value="1"/>
</dbReference>
<dbReference type="Proteomes" id="UP000638353">
    <property type="component" value="Unassembled WGS sequence"/>
</dbReference>
<dbReference type="EMBL" id="BMVC01000007">
    <property type="protein sequence ID" value="GHC96700.1"/>
    <property type="molecule type" value="Genomic_DNA"/>
</dbReference>
<dbReference type="PANTHER" id="PTHR42720">
    <property type="entry name" value="GLYCEROL-3-PHOSPHATE DEHYDROGENASE"/>
    <property type="match status" value="1"/>
</dbReference>
<evidence type="ECO:0000259" key="2">
    <source>
        <dbReference type="Pfam" id="PF04324"/>
    </source>
</evidence>
<protein>
    <submittedName>
        <fullName evidence="3">FAD/NAD(P)-binding oxidoreductase</fullName>
    </submittedName>
</protein>
<evidence type="ECO:0000259" key="1">
    <source>
        <dbReference type="Pfam" id="PF01266"/>
    </source>
</evidence>
<sequence length="473" mass="50355">MPTPTTPYDLTIIGAGLTGTALARHLSTHTPPHPMGPRLALLDASDDIGNATSKANTAILHTGFDTTPGTLESRLVRDGHRRLLAHAQATGIPVEPVGALLIAWTEDQLAALPALAAKAVRNGVHDTRPLTPAELYAREPHLGPGALGALHVPGESIICPFTTPLSYATEAVRAGVDLHLNTRVERITLTPEGHELHTNRGTFRTHRLVNAAGLHADTIDRLLGIDDFTITPRRGQLLVFAKQSRQLVRHILLPVPTALGKGVLITPTVFGNVLLGPTAEDLTGPDARTANHTTPEGIAHLLEHGRHLMPALLDTPVITSYAGLRTATEHDDYRIRAHPHLRYLTIGGIRSTGLSASLGIAAHAAGLLAEDGFPLADTPGPAEPPRMPNLGESFPRPHQRPDLIAQDPAYGDIVCPCENVTRGEIRDALTATVPARTPGGLRRRTRVQAGHCRGELCSAAVRALTADHIPDQP</sequence>
<gene>
    <name evidence="3" type="ORF">GCM10010334_37110</name>
</gene>
<accession>A0A919CAN9</accession>
<dbReference type="SUPFAM" id="SSF54373">
    <property type="entry name" value="FAD-linked reductases, C-terminal domain"/>
    <property type="match status" value="1"/>
</dbReference>
<proteinExistence type="predicted"/>
<dbReference type="Gene3D" id="1.10.10.1100">
    <property type="entry name" value="BFD-like [2Fe-2S]-binding domain"/>
    <property type="match status" value="1"/>
</dbReference>
<dbReference type="InterPro" id="IPR007419">
    <property type="entry name" value="BFD-like_2Fe2S-bd_dom"/>
</dbReference>
<name>A0A919CAN9_9ACTN</name>
<dbReference type="InterPro" id="IPR036188">
    <property type="entry name" value="FAD/NAD-bd_sf"/>
</dbReference>
<dbReference type="Pfam" id="PF01266">
    <property type="entry name" value="DAO"/>
    <property type="match status" value="1"/>
</dbReference>
<reference evidence="3" key="2">
    <citation type="submission" date="2020-09" db="EMBL/GenBank/DDBJ databases">
        <authorList>
            <person name="Sun Q."/>
            <person name="Ohkuma M."/>
        </authorList>
    </citation>
    <scope>NUCLEOTIDE SEQUENCE</scope>
    <source>
        <strain evidence="3">JCM 4637</strain>
    </source>
</reference>
<dbReference type="Pfam" id="PF04324">
    <property type="entry name" value="Fer2_BFD"/>
    <property type="match status" value="1"/>
</dbReference>
<comment type="caution">
    <text evidence="3">The sequence shown here is derived from an EMBL/GenBank/DDBJ whole genome shotgun (WGS) entry which is preliminary data.</text>
</comment>
<feature type="domain" description="FAD dependent oxidoreductase" evidence="1">
    <location>
        <begin position="9"/>
        <end position="365"/>
    </location>
</feature>
<dbReference type="InterPro" id="IPR041854">
    <property type="entry name" value="BFD-like_2Fe2S-bd_dom_sf"/>
</dbReference>
<reference evidence="3" key="1">
    <citation type="journal article" date="2014" name="Int. J. Syst. Evol. Microbiol.">
        <title>Complete genome sequence of Corynebacterium casei LMG S-19264T (=DSM 44701T), isolated from a smear-ripened cheese.</title>
        <authorList>
            <consortium name="US DOE Joint Genome Institute (JGI-PGF)"/>
            <person name="Walter F."/>
            <person name="Albersmeier A."/>
            <person name="Kalinowski J."/>
            <person name="Ruckert C."/>
        </authorList>
    </citation>
    <scope>NUCLEOTIDE SEQUENCE</scope>
    <source>
        <strain evidence="3">JCM 4637</strain>
    </source>
</reference>
<dbReference type="InterPro" id="IPR006076">
    <property type="entry name" value="FAD-dep_OxRdtase"/>
</dbReference>
<dbReference type="CDD" id="cd19946">
    <property type="entry name" value="GlpA-like_Fer2_BFD-like"/>
    <property type="match status" value="1"/>
</dbReference>
<feature type="domain" description="BFD-like [2Fe-2S]-binding" evidence="2">
    <location>
        <begin position="413"/>
        <end position="464"/>
    </location>
</feature>
<dbReference type="Gene3D" id="3.50.50.60">
    <property type="entry name" value="FAD/NAD(P)-binding domain"/>
    <property type="match status" value="1"/>
</dbReference>
<dbReference type="PANTHER" id="PTHR42720:SF1">
    <property type="entry name" value="GLYCEROL 3-PHOSPHATE OXIDASE"/>
    <property type="match status" value="1"/>
</dbReference>
<evidence type="ECO:0000313" key="3">
    <source>
        <dbReference type="EMBL" id="GHC96700.1"/>
    </source>
</evidence>
<dbReference type="RefSeq" id="WP_189824625.1">
    <property type="nucleotide sequence ID" value="NZ_BMVC01000007.1"/>
</dbReference>
<dbReference type="SUPFAM" id="SSF51905">
    <property type="entry name" value="FAD/NAD(P)-binding domain"/>
    <property type="match status" value="1"/>
</dbReference>
<evidence type="ECO:0000313" key="4">
    <source>
        <dbReference type="Proteomes" id="UP000638353"/>
    </source>
</evidence>